<dbReference type="Proteomes" id="UP001362999">
    <property type="component" value="Unassembled WGS sequence"/>
</dbReference>
<feature type="compositionally biased region" description="Low complexity" evidence="1">
    <location>
        <begin position="269"/>
        <end position="308"/>
    </location>
</feature>
<accession>A0AAW0DWZ1</accession>
<feature type="region of interest" description="Disordered" evidence="1">
    <location>
        <begin position="230"/>
        <end position="353"/>
    </location>
</feature>
<feature type="compositionally biased region" description="Basic residues" evidence="1">
    <location>
        <begin position="613"/>
        <end position="641"/>
    </location>
</feature>
<keyword evidence="3" id="KW-1185">Reference proteome</keyword>
<feature type="region of interest" description="Disordered" evidence="1">
    <location>
        <begin position="512"/>
        <end position="694"/>
    </location>
</feature>
<feature type="region of interest" description="Disordered" evidence="1">
    <location>
        <begin position="384"/>
        <end position="411"/>
    </location>
</feature>
<feature type="compositionally biased region" description="Low complexity" evidence="1">
    <location>
        <begin position="384"/>
        <end position="394"/>
    </location>
</feature>
<name>A0AAW0DWZ1_9AGAR</name>
<protein>
    <submittedName>
        <fullName evidence="2">Uncharacterized protein</fullName>
    </submittedName>
</protein>
<feature type="compositionally biased region" description="Gly residues" evidence="1">
    <location>
        <begin position="339"/>
        <end position="352"/>
    </location>
</feature>
<feature type="compositionally biased region" description="Pro residues" evidence="1">
    <location>
        <begin position="257"/>
        <end position="268"/>
    </location>
</feature>
<feature type="compositionally biased region" description="Low complexity" evidence="1">
    <location>
        <begin position="885"/>
        <end position="927"/>
    </location>
</feature>
<feature type="region of interest" description="Disordered" evidence="1">
    <location>
        <begin position="744"/>
        <end position="783"/>
    </location>
</feature>
<feature type="region of interest" description="Disordered" evidence="1">
    <location>
        <begin position="425"/>
        <end position="487"/>
    </location>
</feature>
<gene>
    <name evidence="2" type="ORF">R3P38DRAFT_1366020</name>
</gene>
<feature type="compositionally biased region" description="Pro residues" evidence="1">
    <location>
        <begin position="648"/>
        <end position="672"/>
    </location>
</feature>
<feature type="compositionally biased region" description="Low complexity" evidence="1">
    <location>
        <begin position="580"/>
        <end position="591"/>
    </location>
</feature>
<feature type="region of interest" description="Disordered" evidence="1">
    <location>
        <begin position="1060"/>
        <end position="1099"/>
    </location>
</feature>
<dbReference type="AlphaFoldDB" id="A0AAW0DWZ1"/>
<feature type="compositionally biased region" description="Low complexity" evidence="1">
    <location>
        <begin position="443"/>
        <end position="471"/>
    </location>
</feature>
<proteinExistence type="predicted"/>
<evidence type="ECO:0000313" key="3">
    <source>
        <dbReference type="Proteomes" id="UP001362999"/>
    </source>
</evidence>
<evidence type="ECO:0000313" key="2">
    <source>
        <dbReference type="EMBL" id="KAK7055696.1"/>
    </source>
</evidence>
<sequence length="1099" mass="113699">MSSALDPSDRALSVSAGESSRLRRRPAVVLRTPASGPVSIFCGSQDAINSQNISEYDYDEHRPWSVQILPEEEGPPPPTREFRSSRSNGCGAEVHSSVCMMRRNQCWYGSKEDLSANVIPLERSYFPTDLAQLLDLRHDEPAACGCALSGLGCAVCGNPLGVAQYVCATHSSRGTSMAGPTGYIFAASAVSASEAPPTAHQNSEVPTGSSLPTWNTQIPHNGDILAASRSLPSPPTPTTPGMRFPSSPPGYVSFIPPSTPPSFIPPTTPTSASTTSFVPPTTTSFVPPTTIPTSPGAGAGTTTGTAPGDLPPRPRRRRTLRTPESVEQYFGGDPSVSVGAGGGGGGGGGGGARFASTGTGTVASPASISSLPFIPSASLPLPLSLSPTSSSPSSAMPPTPTSAGGVSSSSFPADLQRNMVQLFGRETSPMPSPGLPVWGYESGSGSPGANSNGNTNSGNTGNSNNGGTAATETRPSPGANPSTNPRTVTDADAAALRWGSWRPYPWDDAVRWVASQGGGGGGETTTATRDTVNGNISNEEMPPLDPDTAPLPPPLTTRSGNMLFPSPRDNSNTLPPPTNPTTNTNRNSLPSIRDLALSFDRSFPPPPPPPPHPHQHHHHHYPPHPPHPHAHAHHHHHHHAHSPLPTTFAPPPAPGLPLPQPQSYAHPPPPVHPHPHSHAPALPTHWPTHPLPPGATNARVREIVEQHLDVLGVRAAALDAAAANVRQHIEALRMDAAARAAGAGSSVNANAATTTASTASTATTTSTPSSPPAPAPSLEGQEAAVAAATRAGLLREARADLRAAMATRRNTYTAGFGAETLQSNQANPLLPPGSALRAEPPTTAAALRETIAARENQAREMRLMIAEERARLSELQARLYEEGGPSASSLPSSSASSTSTLVPSASSSSTTLVNPATTATTTSRSPTEQPSIADIRAIVRQQTALLSRVSNLISDVGTQMGELEGNRAAATMLARVRETVDRHAGTIRSASGVLAGMVDNNNNNVDIQSALWRSERLAALGAVSTPGAPSSAVADMDAVRTMEANAQRFLADAQRAAAALGAGVEVSSSPSADAGNGTPAQGEEDKQPAPPRRRTFFER</sequence>
<reference evidence="2 3" key="1">
    <citation type="journal article" date="2024" name="J Genomics">
        <title>Draft genome sequencing and assembly of Favolaschia claudopus CIRM-BRFM 2984 isolated from oak limbs.</title>
        <authorList>
            <person name="Navarro D."/>
            <person name="Drula E."/>
            <person name="Chaduli D."/>
            <person name="Cazenave R."/>
            <person name="Ahrendt S."/>
            <person name="Wang J."/>
            <person name="Lipzen A."/>
            <person name="Daum C."/>
            <person name="Barry K."/>
            <person name="Grigoriev I.V."/>
            <person name="Favel A."/>
            <person name="Rosso M.N."/>
            <person name="Martin F."/>
        </authorList>
    </citation>
    <scope>NUCLEOTIDE SEQUENCE [LARGE SCALE GENOMIC DNA]</scope>
    <source>
        <strain evidence="2 3">CIRM-BRFM 2984</strain>
    </source>
</reference>
<feature type="compositionally biased region" description="Pro residues" evidence="1">
    <location>
        <begin position="543"/>
        <end position="555"/>
    </location>
</feature>
<organism evidence="2 3">
    <name type="scientific">Favolaschia claudopus</name>
    <dbReference type="NCBI Taxonomy" id="2862362"/>
    <lineage>
        <taxon>Eukaryota</taxon>
        <taxon>Fungi</taxon>
        <taxon>Dikarya</taxon>
        <taxon>Basidiomycota</taxon>
        <taxon>Agaricomycotina</taxon>
        <taxon>Agaricomycetes</taxon>
        <taxon>Agaricomycetidae</taxon>
        <taxon>Agaricales</taxon>
        <taxon>Marasmiineae</taxon>
        <taxon>Mycenaceae</taxon>
        <taxon>Favolaschia</taxon>
    </lineage>
</organism>
<evidence type="ECO:0000256" key="1">
    <source>
        <dbReference type="SAM" id="MobiDB-lite"/>
    </source>
</evidence>
<dbReference type="EMBL" id="JAWWNJ010000005">
    <property type="protein sequence ID" value="KAK7055696.1"/>
    <property type="molecule type" value="Genomic_DNA"/>
</dbReference>
<feature type="compositionally biased region" description="Low complexity" evidence="1">
    <location>
        <begin position="744"/>
        <end position="768"/>
    </location>
</feature>
<feature type="region of interest" description="Disordered" evidence="1">
    <location>
        <begin position="883"/>
        <end position="929"/>
    </location>
</feature>
<comment type="caution">
    <text evidence="2">The sequence shown here is derived from an EMBL/GenBank/DDBJ whole genome shotgun (WGS) entry which is preliminary data.</text>
</comment>
<feature type="region of interest" description="Disordered" evidence="1">
    <location>
        <begin position="69"/>
        <end position="88"/>
    </location>
</feature>
<feature type="compositionally biased region" description="Low complexity" evidence="1">
    <location>
        <begin position="678"/>
        <end position="688"/>
    </location>
</feature>
<feature type="compositionally biased region" description="Pro residues" evidence="1">
    <location>
        <begin position="603"/>
        <end position="612"/>
    </location>
</feature>
<feature type="compositionally biased region" description="Polar residues" evidence="1">
    <location>
        <begin position="524"/>
        <end position="538"/>
    </location>
</feature>